<name>A0A0R1QY10_9LACO</name>
<organism evidence="1 2">
    <name type="scientific">Levilactobacillus spicheri DSM 15429</name>
    <dbReference type="NCBI Taxonomy" id="1423805"/>
    <lineage>
        <taxon>Bacteria</taxon>
        <taxon>Bacillati</taxon>
        <taxon>Bacillota</taxon>
        <taxon>Bacilli</taxon>
        <taxon>Lactobacillales</taxon>
        <taxon>Lactobacillaceae</taxon>
        <taxon>Levilactobacillus</taxon>
    </lineage>
</organism>
<evidence type="ECO:0000313" key="2">
    <source>
        <dbReference type="Proteomes" id="UP000051835"/>
    </source>
</evidence>
<accession>A0A0R1QY10</accession>
<sequence length="66" mass="7423">MQLEHLIFWIKFVGGSWTSVNARGTAISPVGALVPKQNGPREHRLEARQAITQHQFDRVYGFLFGG</sequence>
<gene>
    <name evidence="1" type="ORF">FD37_GL000528</name>
</gene>
<dbReference type="EMBL" id="AZFC01000035">
    <property type="protein sequence ID" value="KRL47045.1"/>
    <property type="molecule type" value="Genomic_DNA"/>
</dbReference>
<proteinExistence type="predicted"/>
<comment type="caution">
    <text evidence="1">The sequence shown here is derived from an EMBL/GenBank/DDBJ whole genome shotgun (WGS) entry which is preliminary data.</text>
</comment>
<evidence type="ECO:0000313" key="1">
    <source>
        <dbReference type="EMBL" id="KRL47045.1"/>
    </source>
</evidence>
<dbReference type="AlphaFoldDB" id="A0A0R1QY10"/>
<dbReference type="PATRIC" id="fig|1423805.4.peg.539"/>
<reference evidence="1 2" key="1">
    <citation type="journal article" date="2015" name="Genome Announc.">
        <title>Expanding the biotechnology potential of lactobacilli through comparative genomics of 213 strains and associated genera.</title>
        <authorList>
            <person name="Sun Z."/>
            <person name="Harris H.M."/>
            <person name="McCann A."/>
            <person name="Guo C."/>
            <person name="Argimon S."/>
            <person name="Zhang W."/>
            <person name="Yang X."/>
            <person name="Jeffery I.B."/>
            <person name="Cooney J.C."/>
            <person name="Kagawa T.F."/>
            <person name="Liu W."/>
            <person name="Song Y."/>
            <person name="Salvetti E."/>
            <person name="Wrobel A."/>
            <person name="Rasinkangas P."/>
            <person name="Parkhill J."/>
            <person name="Rea M.C."/>
            <person name="O'Sullivan O."/>
            <person name="Ritari J."/>
            <person name="Douillard F.P."/>
            <person name="Paul Ross R."/>
            <person name="Yang R."/>
            <person name="Briner A.E."/>
            <person name="Felis G.E."/>
            <person name="de Vos W.M."/>
            <person name="Barrangou R."/>
            <person name="Klaenhammer T.R."/>
            <person name="Caufield P.W."/>
            <person name="Cui Y."/>
            <person name="Zhang H."/>
            <person name="O'Toole P.W."/>
        </authorList>
    </citation>
    <scope>NUCLEOTIDE SEQUENCE [LARGE SCALE GENOMIC DNA]</scope>
    <source>
        <strain evidence="1 2">DSM 15429</strain>
    </source>
</reference>
<protein>
    <submittedName>
        <fullName evidence="1">Uncharacterized protein</fullName>
    </submittedName>
</protein>
<dbReference type="Proteomes" id="UP000051835">
    <property type="component" value="Unassembled WGS sequence"/>
</dbReference>